<dbReference type="InterPro" id="IPR051363">
    <property type="entry name" value="RLR_Helicase"/>
</dbReference>
<accession>A0AA36HZB5</accession>
<dbReference type="InterPro" id="IPR011545">
    <property type="entry name" value="DEAD/DEAH_box_helicase_dom"/>
</dbReference>
<keyword evidence="1" id="KW-0547">Nucleotide-binding</keyword>
<dbReference type="GO" id="GO:0005737">
    <property type="term" value="C:cytoplasm"/>
    <property type="evidence" value="ECO:0007669"/>
    <property type="project" value="TreeGrafter"/>
</dbReference>
<dbReference type="Pfam" id="PF00270">
    <property type="entry name" value="DEAD"/>
    <property type="match status" value="1"/>
</dbReference>
<feature type="domain" description="Helicase C-terminal" evidence="5">
    <location>
        <begin position="488"/>
        <end position="633"/>
    </location>
</feature>
<dbReference type="CDD" id="cd00048">
    <property type="entry name" value="DSRM_SF"/>
    <property type="match status" value="1"/>
</dbReference>
<dbReference type="GO" id="GO:0005524">
    <property type="term" value="F:ATP binding"/>
    <property type="evidence" value="ECO:0007669"/>
    <property type="project" value="UniProtKB-KW"/>
</dbReference>
<dbReference type="PANTHER" id="PTHR14074">
    <property type="entry name" value="HELICASE WITH DEATH DOMAIN-RELATED"/>
    <property type="match status" value="1"/>
</dbReference>
<dbReference type="EMBL" id="CAUJNA010000517">
    <property type="protein sequence ID" value="CAJ1378146.1"/>
    <property type="molecule type" value="Genomic_DNA"/>
</dbReference>
<evidence type="ECO:0000313" key="6">
    <source>
        <dbReference type="EMBL" id="CAJ1378146.1"/>
    </source>
</evidence>
<feature type="domain" description="Helicase ATP-binding" evidence="4">
    <location>
        <begin position="174"/>
        <end position="348"/>
    </location>
</feature>
<feature type="compositionally biased region" description="Basic and acidic residues" evidence="3">
    <location>
        <begin position="881"/>
        <end position="899"/>
    </location>
</feature>
<feature type="compositionally biased region" description="Pro residues" evidence="3">
    <location>
        <begin position="780"/>
        <end position="800"/>
    </location>
</feature>
<dbReference type="SMART" id="SM00490">
    <property type="entry name" value="HELICc"/>
    <property type="match status" value="1"/>
</dbReference>
<keyword evidence="2" id="KW-0067">ATP-binding</keyword>
<feature type="region of interest" description="Disordered" evidence="3">
    <location>
        <begin position="826"/>
        <end position="996"/>
    </location>
</feature>
<sequence>MATSEPFWQATKPAHRHYLKKLDHPCNQTLGGRFASFFDVLPSTSPRFAGLSPRDKSCSPRMPGALHALYRQPEAQKVVADAWSKSPQPQRSCLGQLAAQVYAKLGSPDLFFFSEVEVANLELLFALSGRLCSTGSSECAQFLQAGAVACFADVALEDDRWPGTPDPRQYQLDAYRQVLKENTIVNLDTGLGKTLIAVMCIDYYLKTQPDKKVMLCVPTIALASQQTQVIQKTSTVRVQVVEVTGKTSKNSEAWWKQLLANYNVFVGTGQLFKQALVDHAFLRLSDLSLIILDECHNAVGSHPYVGIMQDSVQWKEMRQQPRVLGLTASYLNGRSSDFLGRKQELEERLRSRLWCPSSADLAEYHNEKSYKSIQFGNDSPKFKDFQERCRISLESVLQGYRVTEGSPLWNYKNDMDKQLEKAMRCFQQAGFYGWRVYLKFKLLPAIRERLAQTQHDPQALIQAEEEWDFWKPSEEEARPQKLQKLVLLLKDLICDLGDRCLVFVEQVDDAFALSKSIDLCMQRPITQFVFGTNSMTTAQQRQVIANFKEGHVPILVSTPALEEGLDVVECNTVIRYHAFHTSKAHIQGSGRARAEGAQIFYFENSWEEEEQQAQMMREAARVESAPAELTKEPESEYPFFIHPSTDAQVDAYNCLAILREYVSKTAKGQWPDPFQRQEGIVVECCVPVLRKMQQTTEEQVAEYWRKVAENPGPAKISDFTGKLASERIKGWSTDEMQQHRFAMVAVVQLIKDGHIDEHNMPSVEALRGGPEKQARTLPGVPGPPGLPKPPKPGVPGPPGLPKAGGALSASSEPWFPTAFSSQEARVADSGFERSGEGSQAWSEGWRSERESWDGWSASRPSQVCSDSGVERREQWNSQIEGSRKVEEPWMRESWRKGEDPCELPWQKGDDPRRKDDWWQKGEGPWQSTEDTWRKGKGPWQSSEDTWGKGEDPWQSSEDTWGKGEDPWRRDEDPWRRSEEPWRKGEEPWQRGEEVWRRGEDRWRKGADREDRWRSSEHLWRKREDGSWHDWRKDKQWTGRDDWPPAKRGTSIVPAVEAQLPPGPAKLKMDTASTGSEEKTDRAKMNELLMKYSGTLEKGDVEFITKSVTPGFFQSTVTLNCLGEGWTFTGEAKTSKQEAEHSASAQTLPRLQSLLDGNAPKPLLALADAPSAPVAIPNPKGTLQEMVMRKTRRQEKEDFHYDVVSVDEKFVVKLHLGAHVVGGAAALCFQSSPFGVKTKKAVKDAEEEVATKALQHMQAQSASKALPPPTPATLPPPAAPEPASAAPVAAEGAPAALLDRSECGDPEAEAMPETVKVCLVRPDGKEKSMILLKSMMISELIAKHRPSCLSEELEVVGPGDMVLPPDITLEDCTMVFETDEEVPKFFFRKAED</sequence>
<organism evidence="6 7">
    <name type="scientific">Effrenium voratum</name>
    <dbReference type="NCBI Taxonomy" id="2562239"/>
    <lineage>
        <taxon>Eukaryota</taxon>
        <taxon>Sar</taxon>
        <taxon>Alveolata</taxon>
        <taxon>Dinophyceae</taxon>
        <taxon>Suessiales</taxon>
        <taxon>Symbiodiniaceae</taxon>
        <taxon>Effrenium</taxon>
    </lineage>
</organism>
<dbReference type="Proteomes" id="UP001178507">
    <property type="component" value="Unassembled WGS sequence"/>
</dbReference>
<comment type="caution">
    <text evidence="6">The sequence shown here is derived from an EMBL/GenBank/DDBJ whole genome shotgun (WGS) entry which is preliminary data.</text>
</comment>
<evidence type="ECO:0000259" key="4">
    <source>
        <dbReference type="PROSITE" id="PS51192"/>
    </source>
</evidence>
<evidence type="ECO:0000313" key="7">
    <source>
        <dbReference type="Proteomes" id="UP001178507"/>
    </source>
</evidence>
<feature type="compositionally biased region" description="Basic and acidic residues" evidence="3">
    <location>
        <begin position="959"/>
        <end position="996"/>
    </location>
</feature>
<dbReference type="InterPro" id="IPR014001">
    <property type="entry name" value="Helicase_ATP-bd"/>
</dbReference>
<dbReference type="Pfam" id="PF00271">
    <property type="entry name" value="Helicase_C"/>
    <property type="match status" value="1"/>
</dbReference>
<feature type="compositionally biased region" description="Pro residues" evidence="3">
    <location>
        <begin position="1265"/>
        <end position="1279"/>
    </location>
</feature>
<feature type="region of interest" description="Disordered" evidence="3">
    <location>
        <begin position="1060"/>
        <end position="1079"/>
    </location>
</feature>
<evidence type="ECO:0000259" key="5">
    <source>
        <dbReference type="PROSITE" id="PS51194"/>
    </source>
</evidence>
<dbReference type="GO" id="GO:0003676">
    <property type="term" value="F:nucleic acid binding"/>
    <property type="evidence" value="ECO:0007669"/>
    <property type="project" value="InterPro"/>
</dbReference>
<dbReference type="SUPFAM" id="SSF52540">
    <property type="entry name" value="P-loop containing nucleoside triphosphate hydrolases"/>
    <property type="match status" value="1"/>
</dbReference>
<dbReference type="PROSITE" id="PS51194">
    <property type="entry name" value="HELICASE_CTER"/>
    <property type="match status" value="1"/>
</dbReference>
<feature type="region of interest" description="Disordered" evidence="3">
    <location>
        <begin position="758"/>
        <end position="813"/>
    </location>
</feature>
<dbReference type="InterPro" id="IPR027417">
    <property type="entry name" value="P-loop_NTPase"/>
</dbReference>
<feature type="compositionally biased region" description="Low complexity" evidence="3">
    <location>
        <begin position="1280"/>
        <end position="1290"/>
    </location>
</feature>
<evidence type="ECO:0000256" key="3">
    <source>
        <dbReference type="SAM" id="MobiDB-lite"/>
    </source>
</evidence>
<dbReference type="PROSITE" id="PS51192">
    <property type="entry name" value="HELICASE_ATP_BIND_1"/>
    <property type="match status" value="1"/>
</dbReference>
<feature type="compositionally biased region" description="Basic and acidic residues" evidence="3">
    <location>
        <begin position="907"/>
        <end position="919"/>
    </location>
</feature>
<protein>
    <submittedName>
        <fullName evidence="6">Uncharacterized protein</fullName>
    </submittedName>
</protein>
<evidence type="ECO:0000256" key="1">
    <source>
        <dbReference type="ARBA" id="ARBA00022741"/>
    </source>
</evidence>
<name>A0AA36HZB5_9DINO</name>
<gene>
    <name evidence="6" type="ORF">EVOR1521_LOCUS6768</name>
</gene>
<dbReference type="InterPro" id="IPR001650">
    <property type="entry name" value="Helicase_C-like"/>
</dbReference>
<reference evidence="6" key="1">
    <citation type="submission" date="2023-08" db="EMBL/GenBank/DDBJ databases">
        <authorList>
            <person name="Chen Y."/>
            <person name="Shah S."/>
            <person name="Dougan E. K."/>
            <person name="Thang M."/>
            <person name="Chan C."/>
        </authorList>
    </citation>
    <scope>NUCLEOTIDE SEQUENCE</scope>
</reference>
<keyword evidence="7" id="KW-1185">Reference proteome</keyword>
<feature type="region of interest" description="Disordered" evidence="3">
    <location>
        <begin position="1253"/>
        <end position="1290"/>
    </location>
</feature>
<dbReference type="SMART" id="SM00487">
    <property type="entry name" value="DEXDc"/>
    <property type="match status" value="1"/>
</dbReference>
<evidence type="ECO:0000256" key="2">
    <source>
        <dbReference type="ARBA" id="ARBA00022840"/>
    </source>
</evidence>
<dbReference type="Gene3D" id="3.40.50.300">
    <property type="entry name" value="P-loop containing nucleotide triphosphate hydrolases"/>
    <property type="match status" value="2"/>
</dbReference>
<dbReference type="PANTHER" id="PTHR14074:SF16">
    <property type="entry name" value="ANTIVIRAL INNATE IMMUNE RESPONSE RECEPTOR RIG-I"/>
    <property type="match status" value="1"/>
</dbReference>
<proteinExistence type="predicted"/>